<evidence type="ECO:0000256" key="5">
    <source>
        <dbReference type="ARBA" id="ARBA00023329"/>
    </source>
</evidence>
<organism evidence="9">
    <name type="scientific">Lamprotornis superbus</name>
    <dbReference type="NCBI Taxonomy" id="245042"/>
    <lineage>
        <taxon>Eukaryota</taxon>
        <taxon>Metazoa</taxon>
        <taxon>Chordata</taxon>
        <taxon>Craniata</taxon>
        <taxon>Vertebrata</taxon>
        <taxon>Euteleostomi</taxon>
        <taxon>Archelosauria</taxon>
        <taxon>Archosauria</taxon>
        <taxon>Dinosauria</taxon>
        <taxon>Saurischia</taxon>
        <taxon>Theropoda</taxon>
        <taxon>Coelurosauria</taxon>
        <taxon>Aves</taxon>
        <taxon>Neognathae</taxon>
        <taxon>Neoaves</taxon>
        <taxon>Telluraves</taxon>
        <taxon>Australaves</taxon>
        <taxon>Passeriformes</taxon>
        <taxon>Sturnidae</taxon>
        <taxon>Lamprotornis</taxon>
    </lineage>
</organism>
<evidence type="ECO:0000256" key="8">
    <source>
        <dbReference type="ARBA" id="ARBA00045517"/>
    </source>
</evidence>
<reference evidence="10 11" key="2">
    <citation type="journal article" date="2021" name="J. Hered.">
        <title>Feather Gene Expression Elucidates the Developmental Basis of Plumage Iridescence in African Starlings.</title>
        <authorList>
            <person name="Rubenstein D.R."/>
            <person name="Corvelo A."/>
            <person name="MacManes M.D."/>
            <person name="Maia R."/>
            <person name="Narzisi G."/>
            <person name="Rousaki A."/>
            <person name="Vandenabeele P."/>
            <person name="Shawkey M.D."/>
            <person name="Solomon J."/>
        </authorList>
    </citation>
    <scope>NUCLEOTIDE SEQUENCE [LARGE SCALE GENOMIC DNA]</scope>
    <source>
        <strain evidence="10">SS15</strain>
    </source>
</reference>
<evidence type="ECO:0000256" key="6">
    <source>
        <dbReference type="ARBA" id="ARBA00032734"/>
    </source>
</evidence>
<dbReference type="Proteomes" id="UP000618051">
    <property type="component" value="Unassembled WGS sequence"/>
</dbReference>
<reference evidence="9" key="1">
    <citation type="submission" date="2020-10" db="EMBL/GenBank/DDBJ databases">
        <title>Feather gene expression reveals the developmental basis of iridescence in African starlings.</title>
        <authorList>
            <person name="Rubenstein D.R."/>
        </authorList>
    </citation>
    <scope>NUCLEOTIDE SEQUENCE</scope>
    <source>
        <strain evidence="9">SS15</strain>
        <tissue evidence="9">Liver</tissue>
    </source>
</reference>
<dbReference type="InterPro" id="IPR009865">
    <property type="entry name" value="Proacrosin-bd"/>
</dbReference>
<feature type="non-terminal residue" evidence="9">
    <location>
        <position position="1"/>
    </location>
</feature>
<evidence type="ECO:0000313" key="11">
    <source>
        <dbReference type="Proteomes" id="UP000618051"/>
    </source>
</evidence>
<evidence type="ECO:0000256" key="1">
    <source>
        <dbReference type="ARBA" id="ARBA00004218"/>
    </source>
</evidence>
<evidence type="ECO:0000313" key="9">
    <source>
        <dbReference type="EMBL" id="KAG0118250.1"/>
    </source>
</evidence>
<sequence length="306" mass="34637">MSTPLNQKFPSAGKLLFTPYLLFCSPQVLTAPQPASIRKVQQLKANGPNPCHYMAGEFLTKDASLQFVTRNEMTPSFPFPVSLLALQNDEAVLVLCYAVLEGNCLSSMLTMAWKEMEKRVFGFGDLVCDNLGRHHVDLCPDCAFCSLKREQCQNIKTLNRIHCDSGSFSTYINPQISAQHDEIEGKVPSELCVLLSLRRTLNWELGKGRKKHGSLYPTTLQSRSSQTLEHYNMDFLRGMRMEYWCSRMAIYGCRDPAVTLWLKAEYDAFQDGDGSGKICDSSGVQHPNHCMFKSYQCLLKSIYNQR</sequence>
<keyword evidence="11" id="KW-1185">Reference proteome</keyword>
<evidence type="ECO:0000256" key="4">
    <source>
        <dbReference type="ARBA" id="ARBA00022729"/>
    </source>
</evidence>
<reference evidence="10" key="3">
    <citation type="submission" date="2022-01" db="EMBL/GenBank/DDBJ databases">
        <authorList>
            <person name="Rubenstein D.R."/>
        </authorList>
    </citation>
    <scope>NUCLEOTIDE SEQUENCE</scope>
    <source>
        <strain evidence="10">SS15</strain>
        <tissue evidence="10">Liver</tissue>
    </source>
</reference>
<dbReference type="PANTHER" id="PTHR21362:SF1">
    <property type="entry name" value="ACROSIN-BINDING PROTEIN"/>
    <property type="match status" value="1"/>
</dbReference>
<dbReference type="AlphaFoldDB" id="A0A835NPU2"/>
<dbReference type="OrthoDB" id="9009946at2759"/>
<dbReference type="EMBL" id="JADDUC010000116">
    <property type="protein sequence ID" value="KAG0118250.1"/>
    <property type="molecule type" value="Genomic_DNA"/>
</dbReference>
<comment type="function">
    <text evidence="8">Acrosomal protein that maintains proacrosin (pro-ACR) as an enzymatically inactive zymogen in the acrosome. Involved also in the acrosome formation.</text>
</comment>
<keyword evidence="5" id="KW-0968">Cytoplasmic vesicle</keyword>
<dbReference type="PANTHER" id="PTHR21362">
    <property type="entry name" value="ACROSIN-BINDING PROTEIN"/>
    <property type="match status" value="1"/>
</dbReference>
<proteinExistence type="predicted"/>
<name>A0A835NPU2_9PASS</name>
<keyword evidence="4" id="KW-0732">Signal</keyword>
<dbReference type="EMBL" id="JADDUC020000002">
    <property type="protein sequence ID" value="KAI1242191.1"/>
    <property type="molecule type" value="Genomic_DNA"/>
</dbReference>
<evidence type="ECO:0000256" key="3">
    <source>
        <dbReference type="ARBA" id="ARBA00022553"/>
    </source>
</evidence>
<evidence type="ECO:0000256" key="7">
    <source>
        <dbReference type="ARBA" id="ARBA00033453"/>
    </source>
</evidence>
<comment type="subcellular location">
    <subcellularLocation>
        <location evidence="1">Cytoplasmic vesicle</location>
        <location evidence="1">Secretory vesicle</location>
        <location evidence="1">Acrosome</location>
    </subcellularLocation>
</comment>
<evidence type="ECO:0000313" key="10">
    <source>
        <dbReference type="EMBL" id="KAI1242191.1"/>
    </source>
</evidence>
<gene>
    <name evidence="10" type="ORF">IHE44_0005708</name>
    <name evidence="9" type="ORF">IHE44_001313</name>
</gene>
<accession>A0A835NPU2</accession>
<dbReference type="GO" id="GO:0005634">
    <property type="term" value="C:nucleus"/>
    <property type="evidence" value="ECO:0007669"/>
    <property type="project" value="TreeGrafter"/>
</dbReference>
<comment type="caution">
    <text evidence="9">The sequence shown here is derived from an EMBL/GenBank/DDBJ whole genome shotgun (WGS) entry which is preliminary data.</text>
</comment>
<dbReference type="GO" id="GO:0001669">
    <property type="term" value="C:acrosomal vesicle"/>
    <property type="evidence" value="ECO:0007669"/>
    <property type="project" value="UniProtKB-SubCell"/>
</dbReference>
<keyword evidence="3" id="KW-0597">Phosphoprotein</keyword>
<protein>
    <recommendedName>
        <fullName evidence="2">Acrosin-binding protein</fullName>
    </recommendedName>
    <alternativeName>
        <fullName evidence="6">Acrosin-binding protein, 60 kDa form</fullName>
    </alternativeName>
    <alternativeName>
        <fullName evidence="7">Proacrosin-binding protein sp32</fullName>
    </alternativeName>
</protein>
<evidence type="ECO:0000256" key="2">
    <source>
        <dbReference type="ARBA" id="ARBA00018940"/>
    </source>
</evidence>